<accession>A0A3R9YVQ0</accession>
<feature type="compositionally biased region" description="Polar residues" evidence="1">
    <location>
        <begin position="311"/>
        <end position="322"/>
    </location>
</feature>
<dbReference type="Proteomes" id="UP000278398">
    <property type="component" value="Unassembled WGS sequence"/>
</dbReference>
<dbReference type="EMBL" id="RWKW01000002">
    <property type="protein sequence ID" value="RST88250.1"/>
    <property type="molecule type" value="Genomic_DNA"/>
</dbReference>
<dbReference type="AlphaFoldDB" id="A0A3R9YVQ0"/>
<gene>
    <name evidence="3" type="ORF">EJC49_00685</name>
</gene>
<feature type="compositionally biased region" description="Pro residues" evidence="1">
    <location>
        <begin position="99"/>
        <end position="115"/>
    </location>
</feature>
<feature type="region of interest" description="Disordered" evidence="1">
    <location>
        <begin position="150"/>
        <end position="229"/>
    </location>
</feature>
<keyword evidence="4" id="KW-1185">Reference proteome</keyword>
<evidence type="ECO:0000313" key="4">
    <source>
        <dbReference type="Proteomes" id="UP000278398"/>
    </source>
</evidence>
<feature type="region of interest" description="Disordered" evidence="1">
    <location>
        <begin position="282"/>
        <end position="350"/>
    </location>
</feature>
<keyword evidence="2" id="KW-1133">Transmembrane helix</keyword>
<dbReference type="OrthoDB" id="8442940at2"/>
<sequence length="559" mass="58430">MADFVAVLKKTIEGLGETTPDVREKVYQKARITIGAKLAALNPPAPPVVIDRQRKALEEAILKVEAEYAALDISIEFDEEEDPLDELDALFSSLSKPAPKAPDPAPPSRPVPAAPVPSSRAAANASTAPIAVAASTVAPAAAAARDGFRPVQPLPAQAPRGFSPVANVPEPEDEEEPEFEPEYEEPSFDGNDSYGAYDEPAAAPRHDDPLGGAISADDRRYGGAGAAPQAPARARSGFVKIAAGAAAALVVFGGLGYGLWANQDRIGSLFGGGDVSTVNLAPDAAPEPAEPLAVEEDEEEIAALSPEPDVSGTSSDNVTATDTAPKLTQRLNPDGSEVDDGPANGRPIIGEGTSVAAATQAPDAATPAPANEAAVPVGQRAIFYEERTSVAQGSAEPGATVWSLIQESPGNDLPPEPAIRAEASVPGRDIQLRMTIRRNADKSLPASHIVELIFITPENFAGGAIDNVLRMTMKETEESAGSPLAGMTAKIADGFFLLALNDEKQARDANNSLLSRQNWIDVPIVYKSGRRALMTMEKGIPGEQVFEQALRAWQEADSG</sequence>
<comment type="caution">
    <text evidence="3">The sequence shown here is derived from an EMBL/GenBank/DDBJ whole genome shotgun (WGS) entry which is preliminary data.</text>
</comment>
<organism evidence="3 4">
    <name type="scientific">Aquibium carbonis</name>
    <dbReference type="NCBI Taxonomy" id="2495581"/>
    <lineage>
        <taxon>Bacteria</taxon>
        <taxon>Pseudomonadati</taxon>
        <taxon>Pseudomonadota</taxon>
        <taxon>Alphaproteobacteria</taxon>
        <taxon>Hyphomicrobiales</taxon>
        <taxon>Phyllobacteriaceae</taxon>
        <taxon>Aquibium</taxon>
    </lineage>
</organism>
<keyword evidence="2" id="KW-0472">Membrane</keyword>
<evidence type="ECO:0000313" key="3">
    <source>
        <dbReference type="EMBL" id="RST88250.1"/>
    </source>
</evidence>
<keyword evidence="2" id="KW-0812">Transmembrane</keyword>
<feature type="compositionally biased region" description="Low complexity" evidence="1">
    <location>
        <begin position="282"/>
        <end position="292"/>
    </location>
</feature>
<dbReference type="RefSeq" id="WP_126697525.1">
    <property type="nucleotide sequence ID" value="NZ_RWKW01000002.1"/>
</dbReference>
<name>A0A3R9YVQ0_9HYPH</name>
<proteinExistence type="predicted"/>
<evidence type="ECO:0000256" key="1">
    <source>
        <dbReference type="SAM" id="MobiDB-lite"/>
    </source>
</evidence>
<protein>
    <submittedName>
        <fullName evidence="3">Uncharacterized protein</fullName>
    </submittedName>
</protein>
<feature type="region of interest" description="Disordered" evidence="1">
    <location>
        <begin position="94"/>
        <end position="120"/>
    </location>
</feature>
<reference evidence="3 4" key="1">
    <citation type="submission" date="2018-12" db="EMBL/GenBank/DDBJ databases">
        <title>Mesorhizobium carbonis sp. nov., isolated from coal mine water.</title>
        <authorList>
            <person name="Xin W."/>
            <person name="Xu Z."/>
            <person name="Xiang F."/>
            <person name="Zhang J."/>
            <person name="Xi L."/>
            <person name="Liu J."/>
        </authorList>
    </citation>
    <scope>NUCLEOTIDE SEQUENCE [LARGE SCALE GENOMIC DNA]</scope>
    <source>
        <strain evidence="3 4">B2.3</strain>
    </source>
</reference>
<evidence type="ECO:0000256" key="2">
    <source>
        <dbReference type="SAM" id="Phobius"/>
    </source>
</evidence>
<feature type="compositionally biased region" description="Acidic residues" evidence="1">
    <location>
        <begin position="170"/>
        <end position="187"/>
    </location>
</feature>
<feature type="transmembrane region" description="Helical" evidence="2">
    <location>
        <begin position="238"/>
        <end position="260"/>
    </location>
</feature>